<accession>A0A7C3F5S1</accession>
<dbReference type="InterPro" id="IPR038495">
    <property type="entry name" value="ATPase_E_C"/>
</dbReference>
<organism evidence="4">
    <name type="scientific">Candidatus Methanomethylicus mesodigestus</name>
    <dbReference type="NCBI Taxonomy" id="1867258"/>
    <lineage>
        <taxon>Archaea</taxon>
        <taxon>Thermoproteota</taxon>
        <taxon>Methanosuratincolia</taxon>
        <taxon>Candidatus Methanomethylicales</taxon>
        <taxon>Candidatus Methanomethylicaceae</taxon>
        <taxon>Candidatus Methanomethylicus</taxon>
    </lineage>
</organism>
<dbReference type="AlphaFoldDB" id="A0A7C3F5S1"/>
<dbReference type="EMBL" id="DSTX01000006">
    <property type="protein sequence ID" value="HFK20482.1"/>
    <property type="molecule type" value="Genomic_DNA"/>
</dbReference>
<dbReference type="GO" id="GO:0033178">
    <property type="term" value="C:proton-transporting two-sector ATPase complex, catalytic domain"/>
    <property type="evidence" value="ECO:0007669"/>
    <property type="project" value="InterPro"/>
</dbReference>
<dbReference type="Gene3D" id="3.30.2320.30">
    <property type="entry name" value="ATP synthase, E subunit, C-terminal"/>
    <property type="match status" value="1"/>
</dbReference>
<evidence type="ECO:0000256" key="3">
    <source>
        <dbReference type="ARBA" id="ARBA00023065"/>
    </source>
</evidence>
<protein>
    <recommendedName>
        <fullName evidence="5">V-ATPase subunit E</fullName>
    </recommendedName>
</protein>
<evidence type="ECO:0000313" key="4">
    <source>
        <dbReference type="EMBL" id="HFK20482.1"/>
    </source>
</evidence>
<keyword evidence="2" id="KW-0813">Transport</keyword>
<comment type="similarity">
    <text evidence="1">Belongs to the V-ATPase E subunit family.</text>
</comment>
<comment type="caution">
    <text evidence="4">The sequence shown here is derived from an EMBL/GenBank/DDBJ whole genome shotgun (WGS) entry which is preliminary data.</text>
</comment>
<reference evidence="4" key="1">
    <citation type="journal article" date="2020" name="mSystems">
        <title>Genome- and Community-Level Interaction Insights into Carbon Utilization and Element Cycling Functions of Hydrothermarchaeota in Hydrothermal Sediment.</title>
        <authorList>
            <person name="Zhou Z."/>
            <person name="Liu Y."/>
            <person name="Xu W."/>
            <person name="Pan J."/>
            <person name="Luo Z.H."/>
            <person name="Li M."/>
        </authorList>
    </citation>
    <scope>NUCLEOTIDE SEQUENCE [LARGE SCALE GENOMIC DNA]</scope>
    <source>
        <strain evidence="4">SpSt-468</strain>
    </source>
</reference>
<name>A0A7C3F5S1_9CREN</name>
<gene>
    <name evidence="4" type="ORF">ENS19_04285</name>
</gene>
<evidence type="ECO:0000256" key="1">
    <source>
        <dbReference type="ARBA" id="ARBA00005901"/>
    </source>
</evidence>
<dbReference type="GO" id="GO:0046961">
    <property type="term" value="F:proton-transporting ATPase activity, rotational mechanism"/>
    <property type="evidence" value="ECO:0007669"/>
    <property type="project" value="InterPro"/>
</dbReference>
<proteinExistence type="inferred from homology"/>
<dbReference type="Pfam" id="PF01991">
    <property type="entry name" value="vATP-synt_E"/>
    <property type="match status" value="1"/>
</dbReference>
<evidence type="ECO:0008006" key="5">
    <source>
        <dbReference type="Google" id="ProtNLM"/>
    </source>
</evidence>
<sequence>MINDDGLQMKGLKKLIESLFDEKRQKAGLLIDEALSRAIAVLEESERYSIKKAEEIISSYEEIAEIEARKEVSKTEIEMRMELLKLKESYVEKVFEGVQERLREFTKSEEYKSLLLGDLAKTANAFDAGEVLMRPEDIESLDVKKMKKALGGAIVKPFDIGIGGFIMISRDGKSRIDRTIDGIIRSEKERLRGKIAQDLFR</sequence>
<dbReference type="SUPFAM" id="SSF160527">
    <property type="entry name" value="V-type ATPase subunit E-like"/>
    <property type="match status" value="1"/>
</dbReference>
<keyword evidence="3" id="KW-0406">Ion transport</keyword>
<evidence type="ECO:0000256" key="2">
    <source>
        <dbReference type="ARBA" id="ARBA00022448"/>
    </source>
</evidence>
<dbReference type="InterPro" id="IPR002842">
    <property type="entry name" value="ATPase_V1_Esu"/>
</dbReference>